<feature type="domain" description="SMP-30/Gluconolactonase/LRE-like region" evidence="2">
    <location>
        <begin position="19"/>
        <end position="259"/>
    </location>
</feature>
<dbReference type="InterPro" id="IPR013658">
    <property type="entry name" value="SGL"/>
</dbReference>
<comment type="caution">
    <text evidence="3">The sequence shown here is derived from an EMBL/GenBank/DDBJ whole genome shotgun (WGS) entry which is preliminary data.</text>
</comment>
<dbReference type="SUPFAM" id="SSF63829">
    <property type="entry name" value="Calcium-dependent phosphotriesterase"/>
    <property type="match status" value="1"/>
</dbReference>
<evidence type="ECO:0000313" key="3">
    <source>
        <dbReference type="EMBL" id="MBE9191905.1"/>
    </source>
</evidence>
<organism evidence="3 4">
    <name type="scientific">Gloeocapsopsis crepidinum LEGE 06123</name>
    <dbReference type="NCBI Taxonomy" id="588587"/>
    <lineage>
        <taxon>Bacteria</taxon>
        <taxon>Bacillati</taxon>
        <taxon>Cyanobacteriota</taxon>
        <taxon>Cyanophyceae</taxon>
        <taxon>Oscillatoriophycideae</taxon>
        <taxon>Chroococcales</taxon>
        <taxon>Chroococcaceae</taxon>
        <taxon>Gloeocapsopsis</taxon>
    </lineage>
</organism>
<proteinExistence type="inferred from homology"/>
<gene>
    <name evidence="3" type="ORF">IQ230_16415</name>
</gene>
<name>A0ABR9UWE9_9CHRO</name>
<dbReference type="Proteomes" id="UP000651156">
    <property type="component" value="Unassembled WGS sequence"/>
</dbReference>
<dbReference type="PRINTS" id="PR01790">
    <property type="entry name" value="SMP30FAMILY"/>
</dbReference>
<dbReference type="Gene3D" id="2.120.10.30">
    <property type="entry name" value="TolB, C-terminal domain"/>
    <property type="match status" value="1"/>
</dbReference>
<dbReference type="InterPro" id="IPR005511">
    <property type="entry name" value="SMP-30"/>
</dbReference>
<reference evidence="3 4" key="1">
    <citation type="submission" date="2020-10" db="EMBL/GenBank/DDBJ databases">
        <authorList>
            <person name="Castelo-Branco R."/>
            <person name="Eusebio N."/>
            <person name="Adriana R."/>
            <person name="Vieira A."/>
            <person name="Brugerolle De Fraissinette N."/>
            <person name="Rezende De Castro R."/>
            <person name="Schneider M.P."/>
            <person name="Vasconcelos V."/>
            <person name="Leao P.N."/>
        </authorList>
    </citation>
    <scope>NUCLEOTIDE SEQUENCE [LARGE SCALE GENOMIC DNA]</scope>
    <source>
        <strain evidence="3 4">LEGE 06123</strain>
    </source>
</reference>
<accession>A0ABR9UWE9</accession>
<evidence type="ECO:0000259" key="2">
    <source>
        <dbReference type="Pfam" id="PF08450"/>
    </source>
</evidence>
<dbReference type="PANTHER" id="PTHR10907:SF47">
    <property type="entry name" value="REGUCALCIN"/>
    <property type="match status" value="1"/>
</dbReference>
<evidence type="ECO:0000256" key="1">
    <source>
        <dbReference type="ARBA" id="ARBA00008853"/>
    </source>
</evidence>
<dbReference type="Pfam" id="PF08450">
    <property type="entry name" value="SGL"/>
    <property type="match status" value="1"/>
</dbReference>
<comment type="similarity">
    <text evidence="1">Belongs to the SMP-30/CGR1 family.</text>
</comment>
<evidence type="ECO:0000313" key="4">
    <source>
        <dbReference type="Proteomes" id="UP000651156"/>
    </source>
</evidence>
<protein>
    <submittedName>
        <fullName evidence="3">SMP-30/gluconolactonase/LRE family protein</fullName>
    </submittedName>
</protein>
<sequence length="294" mass="32757">MVNFVNESPKNILTARARLGEGPCWHSQKQLLYWVDIYNHRVHEFDPKTGEQKFFDVGEVVGCIAPAGTDRFIMALRHRLAFLDTSNGEVTPIIEVEKEKPSDIRLNDGKCDAAGRFWFGSMSTSGNKARLFRYDPDGSLHVLLTGLTVSNGLGWSPDQNTFYLTDSPLKKIYAFDFDLDNGNVSNQRVFAEIDIDSGVPDGLTVDRDGCVWSAIWDGWCVVKFDPIGKEMARISMPVQRPTCCVFGNQDLATLYITTASVGLSEEEIQKSFYSGDLFSLTTNTSGMPTYEFAG</sequence>
<dbReference type="InterPro" id="IPR011042">
    <property type="entry name" value="6-blade_b-propeller_TolB-like"/>
</dbReference>
<keyword evidence="4" id="KW-1185">Reference proteome</keyword>
<dbReference type="EMBL" id="JADEWN010000042">
    <property type="protein sequence ID" value="MBE9191905.1"/>
    <property type="molecule type" value="Genomic_DNA"/>
</dbReference>
<dbReference type="PANTHER" id="PTHR10907">
    <property type="entry name" value="REGUCALCIN"/>
    <property type="match status" value="1"/>
</dbReference>